<evidence type="ECO:0000256" key="12">
    <source>
        <dbReference type="ARBA" id="ARBA00013244"/>
    </source>
</evidence>
<comment type="subcellular location">
    <subcellularLocation>
        <location evidence="7">Cytoplasm</location>
        <location evidence="7">Perinuclear region</location>
    </subcellularLocation>
    <subcellularLocation>
        <location evidence="5">Endoplasmic reticulum membrane</location>
        <topology evidence="5">Multi-pass membrane protein</topology>
    </subcellularLocation>
    <subcellularLocation>
        <location evidence="6">Lipid droplet</location>
    </subcellularLocation>
</comment>
<keyword evidence="22" id="KW-0472">Membrane</keyword>
<evidence type="ECO:0000256" key="1">
    <source>
        <dbReference type="ARBA" id="ARBA00000633"/>
    </source>
</evidence>
<evidence type="ECO:0000256" key="29">
    <source>
        <dbReference type="ARBA" id="ARBA00048096"/>
    </source>
</evidence>
<evidence type="ECO:0000256" key="8">
    <source>
        <dbReference type="ARBA" id="ARBA00004771"/>
    </source>
</evidence>
<keyword evidence="20" id="KW-1133">Transmembrane helix</keyword>
<dbReference type="EC" id="2.3.1.76" evidence="11"/>
<organism evidence="34 35">
    <name type="scientific">Engystomops pustulosus</name>
    <name type="common">Tungara frog</name>
    <name type="synonym">Physalaemus pustulosus</name>
    <dbReference type="NCBI Taxonomy" id="76066"/>
    <lineage>
        <taxon>Eukaryota</taxon>
        <taxon>Metazoa</taxon>
        <taxon>Chordata</taxon>
        <taxon>Craniata</taxon>
        <taxon>Vertebrata</taxon>
        <taxon>Euteleostomi</taxon>
        <taxon>Amphibia</taxon>
        <taxon>Batrachia</taxon>
        <taxon>Anura</taxon>
        <taxon>Neobatrachia</taxon>
        <taxon>Hyloidea</taxon>
        <taxon>Leptodactylidae</taxon>
        <taxon>Leiuperinae</taxon>
        <taxon>Engystomops</taxon>
    </lineage>
</organism>
<evidence type="ECO:0000256" key="7">
    <source>
        <dbReference type="ARBA" id="ARBA00004556"/>
    </source>
</evidence>
<comment type="catalytic activity">
    <reaction evidence="30">
        <text>2-(9Z-octadecenoyl)-glycerol + (9Z)-octadecenoyl-CoA = 1,2-di-(9Z-octadecenoyl)-sn-glycerol + CoA</text>
        <dbReference type="Rhea" id="RHEA:37911"/>
        <dbReference type="ChEBI" id="CHEBI:52333"/>
        <dbReference type="ChEBI" id="CHEBI:57287"/>
        <dbReference type="ChEBI" id="CHEBI:57387"/>
        <dbReference type="ChEBI" id="CHEBI:73990"/>
    </reaction>
    <physiologicalReaction direction="left-to-right" evidence="30">
        <dbReference type="Rhea" id="RHEA:37912"/>
    </physiologicalReaction>
</comment>
<comment type="similarity">
    <text evidence="10">Belongs to the diacylglycerol acyltransferase family.</text>
</comment>
<feature type="non-terminal residue" evidence="34">
    <location>
        <position position="1"/>
    </location>
</feature>
<evidence type="ECO:0000256" key="24">
    <source>
        <dbReference type="ARBA" id="ARBA00033044"/>
    </source>
</evidence>
<comment type="catalytic activity">
    <reaction evidence="2">
        <text>2-(9Z-octadecenoyl)-glycerol + hexadecanoyl-CoA = 1-hexadecanoyl-2-(9Z-octadecenoyl)-sn-glycerol + CoA</text>
        <dbReference type="Rhea" id="RHEA:38071"/>
        <dbReference type="ChEBI" id="CHEBI:57287"/>
        <dbReference type="ChEBI" id="CHEBI:57379"/>
        <dbReference type="ChEBI" id="CHEBI:73990"/>
        <dbReference type="ChEBI" id="CHEBI:75466"/>
    </reaction>
    <physiologicalReaction direction="left-to-right" evidence="2">
        <dbReference type="Rhea" id="RHEA:38072"/>
    </physiologicalReaction>
</comment>
<evidence type="ECO:0000256" key="16">
    <source>
        <dbReference type="ARBA" id="ARBA00022679"/>
    </source>
</evidence>
<evidence type="ECO:0000256" key="25">
    <source>
        <dbReference type="ARBA" id="ARBA00041149"/>
    </source>
</evidence>
<dbReference type="GO" id="GO:0004144">
    <property type="term" value="F:diacylglycerol O-acyltransferase activity"/>
    <property type="evidence" value="ECO:0007669"/>
    <property type="project" value="UniProtKB-EC"/>
</dbReference>
<evidence type="ECO:0000256" key="3">
    <source>
        <dbReference type="ARBA" id="ARBA00001349"/>
    </source>
</evidence>
<evidence type="ECO:0000256" key="6">
    <source>
        <dbReference type="ARBA" id="ARBA00004502"/>
    </source>
</evidence>
<dbReference type="GO" id="GO:0019432">
    <property type="term" value="P:triglyceride biosynthetic process"/>
    <property type="evidence" value="ECO:0007669"/>
    <property type="project" value="TreeGrafter"/>
</dbReference>
<evidence type="ECO:0000256" key="30">
    <source>
        <dbReference type="ARBA" id="ARBA00048135"/>
    </source>
</evidence>
<evidence type="ECO:0000256" key="22">
    <source>
        <dbReference type="ARBA" id="ARBA00023136"/>
    </source>
</evidence>
<dbReference type="GO" id="GO:0006071">
    <property type="term" value="P:glycerol metabolic process"/>
    <property type="evidence" value="ECO:0007669"/>
    <property type="project" value="UniProtKB-KW"/>
</dbReference>
<keyword evidence="16" id="KW-0808">Transferase</keyword>
<protein>
    <recommendedName>
        <fullName evidence="25">Diacylglycerol O-acyltransferase 2</fullName>
        <ecNumber evidence="12">2.3.1.20</ecNumber>
        <ecNumber evidence="11">2.3.1.76</ecNumber>
    </recommendedName>
    <alternativeName>
        <fullName evidence="24">Acyl-CoA retinol O-fatty-acyltransferase</fullName>
    </alternativeName>
    <alternativeName>
        <fullName evidence="26">Diglyceride acyltransferase 2</fullName>
    </alternativeName>
</protein>
<dbReference type="AlphaFoldDB" id="A0AAV6YL63"/>
<proteinExistence type="inferred from homology"/>
<dbReference type="GO" id="GO:0050252">
    <property type="term" value="F:retinol O-fatty-acyltransferase activity"/>
    <property type="evidence" value="ECO:0007669"/>
    <property type="project" value="UniProtKB-EC"/>
</dbReference>
<dbReference type="InterPro" id="IPR007130">
    <property type="entry name" value="DAGAT"/>
</dbReference>
<name>A0AAV6YL63_ENGPU</name>
<dbReference type="EC" id="2.3.1.20" evidence="12"/>
<evidence type="ECO:0000256" key="9">
    <source>
        <dbReference type="ARBA" id="ARBA00005189"/>
    </source>
</evidence>
<gene>
    <name evidence="34" type="ORF">GDO81_023527</name>
</gene>
<dbReference type="Proteomes" id="UP000824782">
    <property type="component" value="Unassembled WGS sequence"/>
</dbReference>
<keyword evidence="13" id="KW-0963">Cytoplasm</keyword>
<evidence type="ECO:0000256" key="21">
    <source>
        <dbReference type="ARBA" id="ARBA00023098"/>
    </source>
</evidence>
<keyword evidence="21" id="KW-0443">Lipid metabolism</keyword>
<keyword evidence="14" id="KW-0444">Lipid biosynthesis</keyword>
<evidence type="ECO:0000256" key="33">
    <source>
        <dbReference type="ARBA" id="ARBA00049549"/>
    </source>
</evidence>
<dbReference type="GO" id="GO:0005789">
    <property type="term" value="C:endoplasmic reticulum membrane"/>
    <property type="evidence" value="ECO:0007669"/>
    <property type="project" value="UniProtKB-SubCell"/>
</dbReference>
<comment type="pathway">
    <text evidence="8">Glycerolipid metabolism; triacylglycerol biosynthesis.</text>
</comment>
<dbReference type="PANTHER" id="PTHR12317">
    <property type="entry name" value="DIACYLGLYCEROL O-ACYLTRANSFERASE"/>
    <property type="match status" value="1"/>
</dbReference>
<evidence type="ECO:0000256" key="31">
    <source>
        <dbReference type="ARBA" id="ARBA00048634"/>
    </source>
</evidence>
<reference evidence="34" key="1">
    <citation type="thesis" date="2020" institute="ProQuest LLC" country="789 East Eisenhower Parkway, Ann Arbor, MI, USA">
        <title>Comparative Genomics and Chromosome Evolution.</title>
        <authorList>
            <person name="Mudd A.B."/>
        </authorList>
    </citation>
    <scope>NUCLEOTIDE SEQUENCE</scope>
    <source>
        <strain evidence="34">237g6f4</strain>
        <tissue evidence="34">Blood</tissue>
    </source>
</reference>
<evidence type="ECO:0000256" key="11">
    <source>
        <dbReference type="ARBA" id="ARBA00012977"/>
    </source>
</evidence>
<evidence type="ECO:0000256" key="10">
    <source>
        <dbReference type="ARBA" id="ARBA00005420"/>
    </source>
</evidence>
<evidence type="ECO:0000256" key="28">
    <source>
        <dbReference type="ARBA" id="ARBA00047807"/>
    </source>
</evidence>
<evidence type="ECO:0000256" key="20">
    <source>
        <dbReference type="ARBA" id="ARBA00022989"/>
    </source>
</evidence>
<keyword evidence="35" id="KW-1185">Reference proteome</keyword>
<keyword evidence="17" id="KW-0812">Transmembrane</keyword>
<dbReference type="GO" id="GO:0005811">
    <property type="term" value="C:lipid droplet"/>
    <property type="evidence" value="ECO:0007669"/>
    <property type="project" value="UniProtKB-SubCell"/>
</dbReference>
<dbReference type="GO" id="GO:0048471">
    <property type="term" value="C:perinuclear region of cytoplasm"/>
    <property type="evidence" value="ECO:0007669"/>
    <property type="project" value="UniProtKB-SubCell"/>
</dbReference>
<evidence type="ECO:0000256" key="2">
    <source>
        <dbReference type="ARBA" id="ARBA00001313"/>
    </source>
</evidence>
<comment type="catalytic activity">
    <reaction evidence="4">
        <text>all-trans-retinol + hexadecanoyl-CoA = all-trans-retinyl hexadecanoate + CoA</text>
        <dbReference type="Rhea" id="RHEA:38175"/>
        <dbReference type="ChEBI" id="CHEBI:17336"/>
        <dbReference type="ChEBI" id="CHEBI:17616"/>
        <dbReference type="ChEBI" id="CHEBI:57287"/>
        <dbReference type="ChEBI" id="CHEBI:57379"/>
    </reaction>
    <physiologicalReaction direction="left-to-right" evidence="4">
        <dbReference type="Rhea" id="RHEA:38176"/>
    </physiologicalReaction>
</comment>
<comment type="catalytic activity">
    <reaction evidence="28">
        <text>1-O-(9Z-octadecenyl)-glycerol + (9Z)-octadecenoyl-CoA = 1-O-(9Z-octadecyl)-3-(9Z-octadecenoyl)-glycerol + CoA</text>
        <dbReference type="Rhea" id="RHEA:55340"/>
        <dbReference type="ChEBI" id="CHEBI:34116"/>
        <dbReference type="ChEBI" id="CHEBI:57287"/>
        <dbReference type="ChEBI" id="CHEBI:57387"/>
        <dbReference type="ChEBI" id="CHEBI:197429"/>
    </reaction>
    <physiologicalReaction direction="left-to-right" evidence="28">
        <dbReference type="Rhea" id="RHEA:55341"/>
    </physiologicalReaction>
</comment>
<accession>A0AAV6YL63</accession>
<keyword evidence="18" id="KW-0319">Glycerol metabolism</keyword>
<evidence type="ECO:0000256" key="18">
    <source>
        <dbReference type="ARBA" id="ARBA00022798"/>
    </source>
</evidence>
<evidence type="ECO:0000256" key="26">
    <source>
        <dbReference type="ARBA" id="ARBA00041468"/>
    </source>
</evidence>
<comment type="catalytic activity">
    <reaction evidence="27">
        <text>1,2-di-(9Z-octadecenoyl)-sn-glycerol + (9Z)-octadecenoyl-CoA = 1,2,3-tri-(9Z-octadecenoyl)-glycerol + CoA</text>
        <dbReference type="Rhea" id="RHEA:38219"/>
        <dbReference type="ChEBI" id="CHEBI:52333"/>
        <dbReference type="ChEBI" id="CHEBI:53753"/>
        <dbReference type="ChEBI" id="CHEBI:57287"/>
        <dbReference type="ChEBI" id="CHEBI:57387"/>
    </reaction>
    <physiologicalReaction direction="left-to-right" evidence="27">
        <dbReference type="Rhea" id="RHEA:38220"/>
    </physiologicalReaction>
</comment>
<evidence type="ECO:0000256" key="19">
    <source>
        <dbReference type="ARBA" id="ARBA00022824"/>
    </source>
</evidence>
<dbReference type="PANTHER" id="PTHR12317:SF14">
    <property type="entry name" value="DIACYLGLYCEROL O-ACYLTRANSFERASE 2"/>
    <property type="match status" value="1"/>
</dbReference>
<comment type="catalytic activity">
    <reaction evidence="1">
        <text>all-trans-retinol + an acyl-CoA = an all-trans-retinyl ester + CoA</text>
        <dbReference type="Rhea" id="RHEA:11488"/>
        <dbReference type="ChEBI" id="CHEBI:17336"/>
        <dbReference type="ChEBI" id="CHEBI:57287"/>
        <dbReference type="ChEBI" id="CHEBI:58342"/>
        <dbReference type="ChEBI" id="CHEBI:63410"/>
        <dbReference type="EC" id="2.3.1.76"/>
    </reaction>
    <physiologicalReaction direction="left-to-right" evidence="1">
        <dbReference type="Rhea" id="RHEA:11489"/>
    </physiologicalReaction>
</comment>
<evidence type="ECO:0000256" key="4">
    <source>
        <dbReference type="ARBA" id="ARBA00001764"/>
    </source>
</evidence>
<sequence length="118" mass="13516">SDLVPVYSFGENEAYKQVVFEEGSWGRWIQKKFQKYVGFAPCVFHGCGFFSTDSWGLVPYPNPITTVVGEPITVPKMEQPSQKDVDLYHSMYLTSLQKLFDKYKTKFGLSESDVLEIN</sequence>
<dbReference type="EMBL" id="WNYA01025088">
    <property type="protein sequence ID" value="KAG8537942.1"/>
    <property type="molecule type" value="Genomic_DNA"/>
</dbReference>
<comment type="catalytic activity">
    <reaction evidence="31">
        <text>an acyl-CoA + a 1,2-diacyl-sn-glycerol = a triacyl-sn-glycerol + CoA</text>
        <dbReference type="Rhea" id="RHEA:10868"/>
        <dbReference type="ChEBI" id="CHEBI:17815"/>
        <dbReference type="ChEBI" id="CHEBI:57287"/>
        <dbReference type="ChEBI" id="CHEBI:58342"/>
        <dbReference type="ChEBI" id="CHEBI:64615"/>
        <dbReference type="EC" id="2.3.1.20"/>
    </reaction>
    <physiologicalReaction direction="left-to-right" evidence="31">
        <dbReference type="Rhea" id="RHEA:10869"/>
    </physiologicalReaction>
</comment>
<evidence type="ECO:0000313" key="34">
    <source>
        <dbReference type="EMBL" id="KAG8537942.1"/>
    </source>
</evidence>
<keyword evidence="19" id="KW-0256">Endoplasmic reticulum</keyword>
<evidence type="ECO:0000256" key="27">
    <source>
        <dbReference type="ARBA" id="ARBA00047367"/>
    </source>
</evidence>
<evidence type="ECO:0000256" key="32">
    <source>
        <dbReference type="ARBA" id="ARBA00049168"/>
    </source>
</evidence>
<comment type="catalytic activity">
    <reaction evidence="29">
        <text>2,3-di-(9Z)-octadecenoyl-sn-glycerol + (9Z)-octadecenoyl-CoA = 1,2,3-tri-(9Z-octadecenoyl)-glycerol + CoA</text>
        <dbReference type="Rhea" id="RHEA:38439"/>
        <dbReference type="ChEBI" id="CHEBI:53753"/>
        <dbReference type="ChEBI" id="CHEBI:57287"/>
        <dbReference type="ChEBI" id="CHEBI:57387"/>
        <dbReference type="ChEBI" id="CHEBI:75824"/>
    </reaction>
    <physiologicalReaction direction="left-to-right" evidence="29">
        <dbReference type="Rhea" id="RHEA:38440"/>
    </physiologicalReaction>
</comment>
<comment type="catalytic activity">
    <reaction evidence="33">
        <text>1,3-di-(9Z-octadecenoyl)-glycerol + (9Z)-octadecenoyl-CoA = 1,2,3-tri-(9Z-octadecenoyl)-glycerol + CoA</text>
        <dbReference type="Rhea" id="RHEA:38435"/>
        <dbReference type="ChEBI" id="CHEBI:53753"/>
        <dbReference type="ChEBI" id="CHEBI:57287"/>
        <dbReference type="ChEBI" id="CHEBI:57387"/>
        <dbReference type="ChEBI" id="CHEBI:75735"/>
    </reaction>
    <physiologicalReaction direction="left-to-right" evidence="33">
        <dbReference type="Rhea" id="RHEA:38436"/>
    </physiologicalReaction>
</comment>
<comment type="pathway">
    <text evidence="9">Lipid metabolism.</text>
</comment>
<evidence type="ECO:0000256" key="15">
    <source>
        <dbReference type="ARBA" id="ARBA00022677"/>
    </source>
</evidence>
<evidence type="ECO:0000256" key="23">
    <source>
        <dbReference type="ARBA" id="ARBA00023315"/>
    </source>
</evidence>
<comment type="catalytic activity">
    <reaction evidence="3">
        <text>1,2-di-(9Z-octadecenoyl)-sn-glycerol + hexadecanoyl-CoA = 1,2-di-(9Z)-octadecenoyl-3-hexadecanoyl-sn-glycerol + CoA</text>
        <dbReference type="Rhea" id="RHEA:38163"/>
        <dbReference type="ChEBI" id="CHEBI:52333"/>
        <dbReference type="ChEBI" id="CHEBI:57287"/>
        <dbReference type="ChEBI" id="CHEBI:57379"/>
        <dbReference type="ChEBI" id="CHEBI:75583"/>
    </reaction>
    <physiologicalReaction direction="left-to-right" evidence="3">
        <dbReference type="Rhea" id="RHEA:38164"/>
    </physiologicalReaction>
</comment>
<comment type="catalytic activity">
    <reaction evidence="32">
        <text>1-(9Z-octadecenoyl)-glycerol + (9Z)-octadecenoyl-CoA = 1,2-di-(9Z-octadecenoyl)-glycerol + CoA</text>
        <dbReference type="Rhea" id="RHEA:37915"/>
        <dbReference type="ChEBI" id="CHEBI:52323"/>
        <dbReference type="ChEBI" id="CHEBI:57287"/>
        <dbReference type="ChEBI" id="CHEBI:57387"/>
        <dbReference type="ChEBI" id="CHEBI:75342"/>
    </reaction>
    <physiologicalReaction direction="left-to-right" evidence="32">
        <dbReference type="Rhea" id="RHEA:37916"/>
    </physiologicalReaction>
</comment>
<dbReference type="Pfam" id="PF03982">
    <property type="entry name" value="DAGAT"/>
    <property type="match status" value="1"/>
</dbReference>
<evidence type="ECO:0000313" key="35">
    <source>
        <dbReference type="Proteomes" id="UP000824782"/>
    </source>
</evidence>
<evidence type="ECO:0000256" key="17">
    <source>
        <dbReference type="ARBA" id="ARBA00022692"/>
    </source>
</evidence>
<keyword evidence="15" id="KW-0551">Lipid droplet</keyword>
<dbReference type="GO" id="GO:0046339">
    <property type="term" value="P:diacylglycerol metabolic process"/>
    <property type="evidence" value="ECO:0007669"/>
    <property type="project" value="TreeGrafter"/>
</dbReference>
<comment type="caution">
    <text evidence="34">The sequence shown here is derived from an EMBL/GenBank/DDBJ whole genome shotgun (WGS) entry which is preliminary data.</text>
</comment>
<evidence type="ECO:0000256" key="5">
    <source>
        <dbReference type="ARBA" id="ARBA00004477"/>
    </source>
</evidence>
<evidence type="ECO:0000256" key="13">
    <source>
        <dbReference type="ARBA" id="ARBA00022490"/>
    </source>
</evidence>
<keyword evidence="23" id="KW-0012">Acyltransferase</keyword>
<evidence type="ECO:0000256" key="14">
    <source>
        <dbReference type="ARBA" id="ARBA00022516"/>
    </source>
</evidence>